<accession>A0ABU5Z898</accession>
<organism evidence="1 2">
    <name type="scientific">Capnocytophaga gingivalis</name>
    <dbReference type="NCBI Taxonomy" id="1017"/>
    <lineage>
        <taxon>Bacteria</taxon>
        <taxon>Pseudomonadati</taxon>
        <taxon>Bacteroidota</taxon>
        <taxon>Flavobacteriia</taxon>
        <taxon>Flavobacteriales</taxon>
        <taxon>Flavobacteriaceae</taxon>
        <taxon>Capnocytophaga</taxon>
    </lineage>
</organism>
<evidence type="ECO:0000313" key="1">
    <source>
        <dbReference type="EMBL" id="MEB3073701.1"/>
    </source>
</evidence>
<dbReference type="RefSeq" id="WP_323982261.1">
    <property type="nucleotide sequence ID" value="NZ_JAYKBW010000001.1"/>
</dbReference>
<reference evidence="1 2" key="1">
    <citation type="submission" date="2023-12" db="EMBL/GenBank/DDBJ databases">
        <title>Genomic sequences of Capnocytophaga and Parvimonas strains.</title>
        <authorList>
            <person name="Watt R.M."/>
            <person name="Wang M."/>
            <person name="Yang T."/>
            <person name="Tong W.M."/>
        </authorList>
    </citation>
    <scope>NUCLEOTIDE SEQUENCE [LARGE SCALE GENOMIC DNA]</scope>
    <source>
        <strain evidence="1 2">CCUG 13096</strain>
    </source>
</reference>
<evidence type="ECO:0000313" key="2">
    <source>
        <dbReference type="Proteomes" id="UP001311730"/>
    </source>
</evidence>
<keyword evidence="2" id="KW-1185">Reference proteome</keyword>
<comment type="caution">
    <text evidence="1">The sequence shown here is derived from an EMBL/GenBank/DDBJ whole genome shotgun (WGS) entry which is preliminary data.</text>
</comment>
<proteinExistence type="predicted"/>
<dbReference type="Proteomes" id="UP001311730">
    <property type="component" value="Unassembled WGS sequence"/>
</dbReference>
<name>A0ABU5Z898_9FLAO</name>
<dbReference type="EMBL" id="JAYKBW010000001">
    <property type="protein sequence ID" value="MEB3073701.1"/>
    <property type="molecule type" value="Genomic_DNA"/>
</dbReference>
<evidence type="ECO:0008006" key="3">
    <source>
        <dbReference type="Google" id="ProtNLM"/>
    </source>
</evidence>
<protein>
    <recommendedName>
        <fullName evidence="3">50S ribosomal protein L29</fullName>
    </recommendedName>
</protein>
<sequence length="54" mass="6484">MLTPEERKEKKALWKELKSLLDLYREISTRGIQIKAYYDSRIDEIVERLKEIGS</sequence>
<gene>
    <name evidence="1" type="ORF">VJJ08_00100</name>
</gene>